<organism evidence="1 2">
    <name type="scientific">Scortum barcoo</name>
    <name type="common">barcoo grunter</name>
    <dbReference type="NCBI Taxonomy" id="214431"/>
    <lineage>
        <taxon>Eukaryota</taxon>
        <taxon>Metazoa</taxon>
        <taxon>Chordata</taxon>
        <taxon>Craniata</taxon>
        <taxon>Vertebrata</taxon>
        <taxon>Euteleostomi</taxon>
        <taxon>Actinopterygii</taxon>
        <taxon>Neopterygii</taxon>
        <taxon>Teleostei</taxon>
        <taxon>Neoteleostei</taxon>
        <taxon>Acanthomorphata</taxon>
        <taxon>Eupercaria</taxon>
        <taxon>Centrarchiformes</taxon>
        <taxon>Terapontoidei</taxon>
        <taxon>Terapontidae</taxon>
        <taxon>Scortum</taxon>
    </lineage>
</organism>
<dbReference type="EMBL" id="CM041548">
    <property type="protein sequence ID" value="KAI3358022.1"/>
    <property type="molecule type" value="Genomic_DNA"/>
</dbReference>
<proteinExistence type="predicted"/>
<protein>
    <submittedName>
        <fullName evidence="1">Uncharacterized protein</fullName>
    </submittedName>
</protein>
<evidence type="ECO:0000313" key="1">
    <source>
        <dbReference type="EMBL" id="KAI3358022.1"/>
    </source>
</evidence>
<accession>A0ACB8VQX3</accession>
<comment type="caution">
    <text evidence="1">The sequence shown here is derived from an EMBL/GenBank/DDBJ whole genome shotgun (WGS) entry which is preliminary data.</text>
</comment>
<gene>
    <name evidence="1" type="ORF">L3Q82_003041</name>
</gene>
<reference evidence="1" key="1">
    <citation type="submission" date="2022-04" db="EMBL/GenBank/DDBJ databases">
        <title>Jade perch genome.</title>
        <authorList>
            <person name="Chao B."/>
        </authorList>
    </citation>
    <scope>NUCLEOTIDE SEQUENCE</scope>
    <source>
        <strain evidence="1">CB-2022</strain>
    </source>
</reference>
<name>A0ACB8VQX3_9TELE</name>
<evidence type="ECO:0000313" key="2">
    <source>
        <dbReference type="Proteomes" id="UP000831701"/>
    </source>
</evidence>
<dbReference type="Proteomes" id="UP000831701">
    <property type="component" value="Chromosome 18"/>
</dbReference>
<sequence>MDKGKILTKEHAFPCQTKRFFGFPARCKANWVRTSHSLSAPAAACKALQRCTSSAIAVQCGITGKQRLVLIHHNPPAITERAADWDSVSLLSLPGANFQNDFMAAECPNCGELVSFAAGLLFRPELYQGTGKLSRCLGSPGDVCFPGSLITVWSAGHKTSILVLSREKVAPAVNMLTTVFLSALLMLGGLRGAVVSDLQVYGKSIHSDKTLLSSDNGRQVKKQPHQQQTKSEIRRSLDVDSFNIHVTPTASKISLPTIIKLYPPTAKPLHLHANMPMRFGRDSNNDERTPNMPQRFGRSWEVIKVCGECHGVQEAQNKLLPQKFGKNSLYWNVFRTLANAQLLDTLHW</sequence>
<keyword evidence="2" id="KW-1185">Reference proteome</keyword>